<dbReference type="RefSeq" id="WP_244741127.1">
    <property type="nucleotide sequence ID" value="NZ_CP095071.1"/>
</dbReference>
<comment type="function">
    <text evidence="6">Catalyzes the conversion of 7,8-dihydroneopterin to 6-hydroxymethyl-7,8-dihydropterin.</text>
</comment>
<reference evidence="8 9" key="1">
    <citation type="submission" date="2022-04" db="EMBL/GenBank/DDBJ databases">
        <title>Gracilibacillus sp. isolated from saltern.</title>
        <authorList>
            <person name="Won M."/>
            <person name="Lee C.-M."/>
            <person name="Woen H.-Y."/>
            <person name="Kwon S.-W."/>
        </authorList>
    </citation>
    <scope>NUCLEOTIDE SEQUENCE [LARGE SCALE GENOMIC DNA]</scope>
    <source>
        <strain evidence="8 9">SSPM10-3</strain>
    </source>
</reference>
<organism evidence="8 9">
    <name type="scientific">Gracilibacillus salinarum</name>
    <dbReference type="NCBI Taxonomy" id="2932255"/>
    <lineage>
        <taxon>Bacteria</taxon>
        <taxon>Bacillati</taxon>
        <taxon>Bacillota</taxon>
        <taxon>Bacilli</taxon>
        <taxon>Bacillales</taxon>
        <taxon>Bacillaceae</taxon>
        <taxon>Gracilibacillus</taxon>
    </lineage>
</organism>
<evidence type="ECO:0000256" key="5">
    <source>
        <dbReference type="ARBA" id="ARBA00023239"/>
    </source>
</evidence>
<dbReference type="Pfam" id="PF02152">
    <property type="entry name" value="FolB"/>
    <property type="match status" value="1"/>
</dbReference>
<accession>A0ABY4GHR4</accession>
<dbReference type="PANTHER" id="PTHR42844">
    <property type="entry name" value="DIHYDRONEOPTERIN ALDOLASE 1-RELATED"/>
    <property type="match status" value="1"/>
</dbReference>
<evidence type="ECO:0000256" key="4">
    <source>
        <dbReference type="ARBA" id="ARBA00022909"/>
    </source>
</evidence>
<dbReference type="NCBIfam" id="TIGR00525">
    <property type="entry name" value="folB"/>
    <property type="match status" value="1"/>
</dbReference>
<evidence type="ECO:0000256" key="3">
    <source>
        <dbReference type="ARBA" id="ARBA00005708"/>
    </source>
</evidence>
<dbReference type="InterPro" id="IPR006157">
    <property type="entry name" value="FolB_dom"/>
</dbReference>
<evidence type="ECO:0000313" key="9">
    <source>
        <dbReference type="Proteomes" id="UP000831537"/>
    </source>
</evidence>
<feature type="domain" description="Dihydroneopterin aldolase/epimerase" evidence="7">
    <location>
        <begin position="4"/>
        <end position="117"/>
    </location>
</feature>
<evidence type="ECO:0000313" key="8">
    <source>
        <dbReference type="EMBL" id="UOQ83875.1"/>
    </source>
</evidence>
<dbReference type="Proteomes" id="UP000831537">
    <property type="component" value="Chromosome"/>
</dbReference>
<protein>
    <recommendedName>
        <fullName evidence="6">7,8-dihydroneopterin aldolase</fullName>
        <ecNumber evidence="6">4.1.2.25</ecNumber>
    </recommendedName>
</protein>
<sequence>MDKIYLNKMSFFGFHGVFPEEKKLGQRFQVDLILERDLKKAGETDDLQYSIDYGLVYQVTKDVVEGPAQNLVEKVAEDLSIELFKHFASLHACTVKVIKPDPPIPGHYDSVAIEIYRENR</sequence>
<dbReference type="InterPro" id="IPR043133">
    <property type="entry name" value="GTP-CH-I_C/QueF"/>
</dbReference>
<dbReference type="InterPro" id="IPR006156">
    <property type="entry name" value="Dihydroneopterin_aldolase"/>
</dbReference>
<comment type="pathway">
    <text evidence="2 6">Cofactor biosynthesis; tetrahydrofolate biosynthesis; 2-amino-4-hydroxy-6-hydroxymethyl-7,8-dihydropteridine diphosphate from 7,8-dihydroneopterin triphosphate: step 3/4.</text>
</comment>
<comment type="catalytic activity">
    <reaction evidence="1 6">
        <text>7,8-dihydroneopterin = 6-hydroxymethyl-7,8-dihydropterin + glycolaldehyde</text>
        <dbReference type="Rhea" id="RHEA:10540"/>
        <dbReference type="ChEBI" id="CHEBI:17001"/>
        <dbReference type="ChEBI" id="CHEBI:17071"/>
        <dbReference type="ChEBI" id="CHEBI:44841"/>
        <dbReference type="EC" id="4.1.2.25"/>
    </reaction>
</comment>
<dbReference type="SMART" id="SM00905">
    <property type="entry name" value="FolB"/>
    <property type="match status" value="1"/>
</dbReference>
<evidence type="ECO:0000256" key="2">
    <source>
        <dbReference type="ARBA" id="ARBA00005013"/>
    </source>
</evidence>
<name>A0ABY4GHR4_9BACI</name>
<evidence type="ECO:0000256" key="6">
    <source>
        <dbReference type="RuleBase" id="RU362079"/>
    </source>
</evidence>
<dbReference type="SUPFAM" id="SSF55620">
    <property type="entry name" value="Tetrahydrobiopterin biosynthesis enzymes-like"/>
    <property type="match status" value="1"/>
</dbReference>
<dbReference type="EC" id="4.1.2.25" evidence="6"/>
<comment type="similarity">
    <text evidence="3 6">Belongs to the DHNA family.</text>
</comment>
<keyword evidence="5 6" id="KW-0456">Lyase</keyword>
<proteinExistence type="inferred from homology"/>
<evidence type="ECO:0000256" key="1">
    <source>
        <dbReference type="ARBA" id="ARBA00001353"/>
    </source>
</evidence>
<keyword evidence="9" id="KW-1185">Reference proteome</keyword>
<dbReference type="NCBIfam" id="TIGR00526">
    <property type="entry name" value="folB_dom"/>
    <property type="match status" value="1"/>
</dbReference>
<dbReference type="CDD" id="cd00534">
    <property type="entry name" value="DHNA_DHNTPE"/>
    <property type="match status" value="1"/>
</dbReference>
<evidence type="ECO:0000259" key="7">
    <source>
        <dbReference type="SMART" id="SM00905"/>
    </source>
</evidence>
<gene>
    <name evidence="8" type="primary">folB</name>
    <name evidence="8" type="ORF">MUN87_14095</name>
</gene>
<dbReference type="EMBL" id="CP095071">
    <property type="protein sequence ID" value="UOQ83875.1"/>
    <property type="molecule type" value="Genomic_DNA"/>
</dbReference>
<dbReference type="Gene3D" id="3.30.1130.10">
    <property type="match status" value="1"/>
</dbReference>
<keyword evidence="4 6" id="KW-0289">Folate biosynthesis</keyword>
<dbReference type="PANTHER" id="PTHR42844:SF1">
    <property type="entry name" value="DIHYDRONEOPTERIN ALDOLASE 1-RELATED"/>
    <property type="match status" value="1"/>
</dbReference>
<dbReference type="GO" id="GO:0004150">
    <property type="term" value="F:dihydroneopterin aldolase activity"/>
    <property type="evidence" value="ECO:0007669"/>
    <property type="project" value="UniProtKB-EC"/>
</dbReference>